<dbReference type="PANTHER" id="PTHR48079:SF6">
    <property type="entry name" value="NAD(P)-BINDING DOMAIN-CONTAINING PROTEIN-RELATED"/>
    <property type="match status" value="1"/>
</dbReference>
<dbReference type="EMBL" id="CP157390">
    <property type="protein sequence ID" value="XBM47646.1"/>
    <property type="molecule type" value="Genomic_DNA"/>
</dbReference>
<accession>A0AAU7GB52</accession>
<dbReference type="InterPro" id="IPR051783">
    <property type="entry name" value="NAD(P)-dependent_oxidoreduct"/>
</dbReference>
<name>A0AAU7GB52_9MICO</name>
<gene>
    <name evidence="2" type="ORF">AAME72_16455</name>
</gene>
<dbReference type="InterPro" id="IPR001509">
    <property type="entry name" value="Epimerase_deHydtase"/>
</dbReference>
<dbReference type="SUPFAM" id="SSF51735">
    <property type="entry name" value="NAD(P)-binding Rossmann-fold domains"/>
    <property type="match status" value="1"/>
</dbReference>
<dbReference type="AlphaFoldDB" id="A0AAU7GB52"/>
<organism evidence="2">
    <name type="scientific">Leifsonia sp. NPDC080035</name>
    <dbReference type="NCBI Taxonomy" id="3143936"/>
    <lineage>
        <taxon>Bacteria</taxon>
        <taxon>Bacillati</taxon>
        <taxon>Actinomycetota</taxon>
        <taxon>Actinomycetes</taxon>
        <taxon>Micrococcales</taxon>
        <taxon>Microbacteriaceae</taxon>
        <taxon>Leifsonia</taxon>
    </lineage>
</organism>
<dbReference type="InterPro" id="IPR036291">
    <property type="entry name" value="NAD(P)-bd_dom_sf"/>
</dbReference>
<dbReference type="RefSeq" id="WP_348787613.1">
    <property type="nucleotide sequence ID" value="NZ_CP157390.1"/>
</dbReference>
<evidence type="ECO:0000313" key="2">
    <source>
        <dbReference type="EMBL" id="XBM47646.1"/>
    </source>
</evidence>
<dbReference type="GO" id="GO:0005737">
    <property type="term" value="C:cytoplasm"/>
    <property type="evidence" value="ECO:0007669"/>
    <property type="project" value="TreeGrafter"/>
</dbReference>
<dbReference type="PANTHER" id="PTHR48079">
    <property type="entry name" value="PROTEIN YEEZ"/>
    <property type="match status" value="1"/>
</dbReference>
<reference evidence="2" key="1">
    <citation type="submission" date="2024-05" db="EMBL/GenBank/DDBJ databases">
        <title>The Natural Products Discovery Center: Release of the First 8490 Sequenced Strains for Exploring Actinobacteria Biosynthetic Diversity.</title>
        <authorList>
            <person name="Kalkreuter E."/>
            <person name="Kautsar S.A."/>
            <person name="Yang D."/>
            <person name="Bader C.D."/>
            <person name="Teijaro C.N."/>
            <person name="Fluegel L."/>
            <person name="Davis C.M."/>
            <person name="Simpson J.R."/>
            <person name="Lauterbach L."/>
            <person name="Steele A.D."/>
            <person name="Gui C."/>
            <person name="Meng S."/>
            <person name="Li G."/>
            <person name="Viehrig K."/>
            <person name="Ye F."/>
            <person name="Su P."/>
            <person name="Kiefer A.F."/>
            <person name="Nichols A."/>
            <person name="Cepeda A.J."/>
            <person name="Yan W."/>
            <person name="Fan B."/>
            <person name="Jiang Y."/>
            <person name="Adhikari A."/>
            <person name="Zheng C.-J."/>
            <person name="Schuster L."/>
            <person name="Cowan T.M."/>
            <person name="Smanski M.J."/>
            <person name="Chevrette M.G."/>
            <person name="de Carvalho L.P.S."/>
            <person name="Shen B."/>
        </authorList>
    </citation>
    <scope>NUCLEOTIDE SEQUENCE</scope>
    <source>
        <strain evidence="2">NPDC080035</strain>
    </source>
</reference>
<sequence length="196" mass="20558">MRIFLAGATGVIGSRLVPLLVADGHEVLGMTRSSAKSGALEAQGATALVADVYDADGLVSAVTAFRPDIVLHELTDLPDSAAQLGDFRPANARIRIEGTRNLLRAASAAGTDRVIAQSIAWTLPPGEGADAVAELERTVLGFSDGSVVLRYGQFYGEGTFYPDALPDGPRVQIDTAARRTMEALRGPGGIRTIVDR</sequence>
<dbReference type="GO" id="GO:0004029">
    <property type="term" value="F:aldehyde dehydrogenase (NAD+) activity"/>
    <property type="evidence" value="ECO:0007669"/>
    <property type="project" value="TreeGrafter"/>
</dbReference>
<protein>
    <submittedName>
        <fullName evidence="2">NAD-dependent epimerase/dehydratase family protein</fullName>
    </submittedName>
</protein>
<proteinExistence type="predicted"/>
<dbReference type="Gene3D" id="3.40.50.720">
    <property type="entry name" value="NAD(P)-binding Rossmann-like Domain"/>
    <property type="match status" value="1"/>
</dbReference>
<dbReference type="Pfam" id="PF01370">
    <property type="entry name" value="Epimerase"/>
    <property type="match status" value="1"/>
</dbReference>
<evidence type="ECO:0000259" key="1">
    <source>
        <dbReference type="Pfam" id="PF01370"/>
    </source>
</evidence>
<feature type="domain" description="NAD-dependent epimerase/dehydratase" evidence="1">
    <location>
        <begin position="3"/>
        <end position="117"/>
    </location>
</feature>